<reference evidence="4" key="1">
    <citation type="submission" date="2016-10" db="EMBL/GenBank/DDBJ databases">
        <authorList>
            <person name="Varghese N."/>
            <person name="Submissions S."/>
        </authorList>
    </citation>
    <scope>NUCLEOTIDE SEQUENCE [LARGE SCALE GENOMIC DNA]</scope>
    <source>
        <strain evidence="4">CGMCC 4.3516</strain>
    </source>
</reference>
<dbReference type="RefSeq" id="WP_091037483.1">
    <property type="nucleotide sequence ID" value="NZ_FNAD01000009.1"/>
</dbReference>
<feature type="transmembrane region" description="Helical" evidence="2">
    <location>
        <begin position="164"/>
        <end position="184"/>
    </location>
</feature>
<sequence>MATTYVEAEAEAKARTLAANADAKIAVRDAETDRKIRAAAAEADLEARRIANRAAEREAKSTAKSAETTRKTEARRTRRAARAARRTAAVARVTAYVAGNMPGVYSAGIYAMALYVAVSGQIGVATDRGWPIAIGIGMAAFLEGTALAMALTAHQQRLKGERALTPRIMTWVAAGFAAAINFGAHADDMIMAAVLGSSSLAAIVVWEVRSGAKHRDALRKLGLIPDPPERFGWRRWVRYPRSTFAAWSLDVRSRVGTGAAALLATVEADRAAAEATAKAEHDAKAAEKAARQDAIKLARSEAKAAKAAKEGKTDASKQDGPVKPPRARTGTAKAVKRNADDATLVARLRTLAAETGTAVSINRARTDLKVGTGRAKRLLSLAADSSFTVPSAD</sequence>
<keyword evidence="2" id="KW-0812">Transmembrane</keyword>
<accession>A0A1G6YU42</accession>
<keyword evidence="2" id="KW-1133">Transmembrane helix</keyword>
<feature type="region of interest" description="Disordered" evidence="1">
    <location>
        <begin position="300"/>
        <end position="336"/>
    </location>
</feature>
<feature type="transmembrane region" description="Helical" evidence="2">
    <location>
        <begin position="95"/>
        <end position="118"/>
    </location>
</feature>
<evidence type="ECO:0000313" key="4">
    <source>
        <dbReference type="Proteomes" id="UP000198949"/>
    </source>
</evidence>
<evidence type="ECO:0008006" key="5">
    <source>
        <dbReference type="Google" id="ProtNLM"/>
    </source>
</evidence>
<evidence type="ECO:0000256" key="1">
    <source>
        <dbReference type="SAM" id="MobiDB-lite"/>
    </source>
</evidence>
<dbReference type="InterPro" id="IPR021235">
    <property type="entry name" value="DUF2637"/>
</dbReference>
<dbReference type="Proteomes" id="UP000198949">
    <property type="component" value="Unassembled WGS sequence"/>
</dbReference>
<dbReference type="AlphaFoldDB" id="A0A1G6YU42"/>
<keyword evidence="2" id="KW-0472">Membrane</keyword>
<dbReference type="EMBL" id="FNAD01000009">
    <property type="protein sequence ID" value="SDD94034.1"/>
    <property type="molecule type" value="Genomic_DNA"/>
</dbReference>
<feature type="transmembrane region" description="Helical" evidence="2">
    <location>
        <begin position="190"/>
        <end position="208"/>
    </location>
</feature>
<organism evidence="3 4">
    <name type="scientific">Glycomyces harbinensis</name>
    <dbReference type="NCBI Taxonomy" id="58114"/>
    <lineage>
        <taxon>Bacteria</taxon>
        <taxon>Bacillati</taxon>
        <taxon>Actinomycetota</taxon>
        <taxon>Actinomycetes</taxon>
        <taxon>Glycomycetales</taxon>
        <taxon>Glycomycetaceae</taxon>
        <taxon>Glycomyces</taxon>
    </lineage>
</organism>
<feature type="compositionally biased region" description="Basic and acidic residues" evidence="1">
    <location>
        <begin position="300"/>
        <end position="317"/>
    </location>
</feature>
<dbReference type="STRING" id="58114.SAMN05216270_109181"/>
<feature type="transmembrane region" description="Helical" evidence="2">
    <location>
        <begin position="130"/>
        <end position="152"/>
    </location>
</feature>
<proteinExistence type="predicted"/>
<evidence type="ECO:0000313" key="3">
    <source>
        <dbReference type="EMBL" id="SDD94034.1"/>
    </source>
</evidence>
<protein>
    <recommendedName>
        <fullName evidence="5">DUF2637 domain-containing protein</fullName>
    </recommendedName>
</protein>
<name>A0A1G6YU42_9ACTN</name>
<dbReference type="Pfam" id="PF10935">
    <property type="entry name" value="DUF2637"/>
    <property type="match status" value="1"/>
</dbReference>
<evidence type="ECO:0000256" key="2">
    <source>
        <dbReference type="SAM" id="Phobius"/>
    </source>
</evidence>
<keyword evidence="4" id="KW-1185">Reference proteome</keyword>
<dbReference type="OrthoDB" id="3405909at2"/>
<feature type="region of interest" description="Disordered" evidence="1">
    <location>
        <begin position="53"/>
        <end position="81"/>
    </location>
</feature>
<feature type="compositionally biased region" description="Basic and acidic residues" evidence="1">
    <location>
        <begin position="53"/>
        <end position="75"/>
    </location>
</feature>
<gene>
    <name evidence="3" type="ORF">SAMN05216270_109181</name>
</gene>